<proteinExistence type="predicted"/>
<accession>A0A6A5TIU4</accession>
<feature type="signal peptide" evidence="1">
    <location>
        <begin position="1"/>
        <end position="15"/>
    </location>
</feature>
<dbReference type="EMBL" id="ML977013">
    <property type="protein sequence ID" value="KAF1952070.1"/>
    <property type="molecule type" value="Genomic_DNA"/>
</dbReference>
<dbReference type="Proteomes" id="UP000800035">
    <property type="component" value="Unassembled WGS sequence"/>
</dbReference>
<keyword evidence="3" id="KW-1185">Reference proteome</keyword>
<organism evidence="2 3">
    <name type="scientific">Byssothecium circinans</name>
    <dbReference type="NCBI Taxonomy" id="147558"/>
    <lineage>
        <taxon>Eukaryota</taxon>
        <taxon>Fungi</taxon>
        <taxon>Dikarya</taxon>
        <taxon>Ascomycota</taxon>
        <taxon>Pezizomycotina</taxon>
        <taxon>Dothideomycetes</taxon>
        <taxon>Pleosporomycetidae</taxon>
        <taxon>Pleosporales</taxon>
        <taxon>Massarineae</taxon>
        <taxon>Massarinaceae</taxon>
        <taxon>Byssothecium</taxon>
    </lineage>
</organism>
<evidence type="ECO:0000313" key="3">
    <source>
        <dbReference type="Proteomes" id="UP000800035"/>
    </source>
</evidence>
<evidence type="ECO:0000256" key="1">
    <source>
        <dbReference type="SAM" id="SignalP"/>
    </source>
</evidence>
<name>A0A6A5TIU4_9PLEO</name>
<gene>
    <name evidence="2" type="ORF">CC80DRAFT_508413</name>
</gene>
<sequence length="107" mass="11571">MRILLLTVIAALAAAAPLSLIASDNGDTASSDPAHKRQAYWSYSPYTRYPHAAEAEAVSAAASKNEAETEAETRIKKAIRESHVEFVCEVQYVDQEAAVKYDVGDGQ</sequence>
<keyword evidence="1" id="KW-0732">Signal</keyword>
<protein>
    <submittedName>
        <fullName evidence="2">Uncharacterized protein</fullName>
    </submittedName>
</protein>
<feature type="chain" id="PRO_5025477086" evidence="1">
    <location>
        <begin position="16"/>
        <end position="107"/>
    </location>
</feature>
<dbReference type="AlphaFoldDB" id="A0A6A5TIU4"/>
<evidence type="ECO:0000313" key="2">
    <source>
        <dbReference type="EMBL" id="KAF1952070.1"/>
    </source>
</evidence>
<reference evidence="2" key="1">
    <citation type="journal article" date="2020" name="Stud. Mycol.">
        <title>101 Dothideomycetes genomes: a test case for predicting lifestyles and emergence of pathogens.</title>
        <authorList>
            <person name="Haridas S."/>
            <person name="Albert R."/>
            <person name="Binder M."/>
            <person name="Bloem J."/>
            <person name="Labutti K."/>
            <person name="Salamov A."/>
            <person name="Andreopoulos B."/>
            <person name="Baker S."/>
            <person name="Barry K."/>
            <person name="Bills G."/>
            <person name="Bluhm B."/>
            <person name="Cannon C."/>
            <person name="Castanera R."/>
            <person name="Culley D."/>
            <person name="Daum C."/>
            <person name="Ezra D."/>
            <person name="Gonzalez J."/>
            <person name="Henrissat B."/>
            <person name="Kuo A."/>
            <person name="Liang C."/>
            <person name="Lipzen A."/>
            <person name="Lutzoni F."/>
            <person name="Magnuson J."/>
            <person name="Mondo S."/>
            <person name="Nolan M."/>
            <person name="Ohm R."/>
            <person name="Pangilinan J."/>
            <person name="Park H.-J."/>
            <person name="Ramirez L."/>
            <person name="Alfaro M."/>
            <person name="Sun H."/>
            <person name="Tritt A."/>
            <person name="Yoshinaga Y."/>
            <person name="Zwiers L.-H."/>
            <person name="Turgeon B."/>
            <person name="Goodwin S."/>
            <person name="Spatafora J."/>
            <person name="Crous P."/>
            <person name="Grigoriev I."/>
        </authorList>
    </citation>
    <scope>NUCLEOTIDE SEQUENCE</scope>
    <source>
        <strain evidence="2">CBS 675.92</strain>
    </source>
</reference>